<dbReference type="InterPro" id="IPR002372">
    <property type="entry name" value="PQQ_rpt_dom"/>
</dbReference>
<dbReference type="InterPro" id="IPR051200">
    <property type="entry name" value="Host-pathogen_enzymatic-act"/>
</dbReference>
<evidence type="ECO:0000313" key="4">
    <source>
        <dbReference type="EMBL" id="MDV2481768.1"/>
    </source>
</evidence>
<feature type="domain" description="Pyrrolo-quinoline quinone repeat" evidence="3">
    <location>
        <begin position="136"/>
        <end position="300"/>
    </location>
</feature>
<dbReference type="SMART" id="SM00564">
    <property type="entry name" value="PQQ"/>
    <property type="match status" value="4"/>
</dbReference>
<organism evidence="4 5">
    <name type="scientific">Methanoculleus caldifontis</name>
    <dbReference type="NCBI Taxonomy" id="2651577"/>
    <lineage>
        <taxon>Archaea</taxon>
        <taxon>Methanobacteriati</taxon>
        <taxon>Methanobacteriota</taxon>
        <taxon>Stenosarchaea group</taxon>
        <taxon>Methanomicrobia</taxon>
        <taxon>Methanomicrobiales</taxon>
        <taxon>Methanomicrobiaceae</taxon>
        <taxon>Methanoculleus</taxon>
    </lineage>
</organism>
<feature type="transmembrane region" description="Helical" evidence="2">
    <location>
        <begin position="39"/>
        <end position="60"/>
    </location>
</feature>
<dbReference type="SMART" id="SM00320">
    <property type="entry name" value="WD40"/>
    <property type="match status" value="6"/>
</dbReference>
<dbReference type="SUPFAM" id="SSF50998">
    <property type="entry name" value="Quinoprotein alcohol dehydrogenase-like"/>
    <property type="match status" value="1"/>
</dbReference>
<keyword evidence="2" id="KW-0812">Transmembrane</keyword>
<dbReference type="Proteomes" id="UP001281203">
    <property type="component" value="Unassembled WGS sequence"/>
</dbReference>
<dbReference type="Pfam" id="PF13360">
    <property type="entry name" value="PQQ_2"/>
    <property type="match status" value="1"/>
</dbReference>
<feature type="region of interest" description="Disordered" evidence="1">
    <location>
        <begin position="350"/>
        <end position="386"/>
    </location>
</feature>
<evidence type="ECO:0000259" key="3">
    <source>
        <dbReference type="Pfam" id="PF13360"/>
    </source>
</evidence>
<protein>
    <submittedName>
        <fullName evidence="4">PQQ-binding-like beta-propeller repeat protein</fullName>
    </submittedName>
</protein>
<evidence type="ECO:0000313" key="5">
    <source>
        <dbReference type="Proteomes" id="UP001281203"/>
    </source>
</evidence>
<gene>
    <name evidence="4" type="ORF">F8E02_07055</name>
</gene>
<comment type="caution">
    <text evidence="4">The sequence shown here is derived from an EMBL/GenBank/DDBJ whole genome shotgun (WGS) entry which is preliminary data.</text>
</comment>
<evidence type="ECO:0000256" key="2">
    <source>
        <dbReference type="SAM" id="Phobius"/>
    </source>
</evidence>
<keyword evidence="5" id="KW-1185">Reference proteome</keyword>
<dbReference type="PANTHER" id="PTHR47197:SF3">
    <property type="entry name" value="DIHYDRO-HEME D1 DEHYDROGENASE"/>
    <property type="match status" value="1"/>
</dbReference>
<name>A0ABU3X136_9EURY</name>
<dbReference type="InterPro" id="IPR018391">
    <property type="entry name" value="PQQ_b-propeller_rpt"/>
</dbReference>
<keyword evidence="2" id="KW-1133">Transmembrane helix</keyword>
<reference evidence="4 5" key="1">
    <citation type="submission" date="2019-10" db="EMBL/GenBank/DDBJ databases">
        <title>Isolation and characterization of Methanoculleus sp. Wushi-C6 from a hot spring well.</title>
        <authorList>
            <person name="Chen S.-C."/>
            <person name="Lan Z.-H."/>
            <person name="You Y.-T."/>
            <person name="Lai M.-C."/>
        </authorList>
    </citation>
    <scope>NUCLEOTIDE SEQUENCE [LARGE SCALE GENOMIC DNA]</scope>
    <source>
        <strain evidence="4 5">Wushi-C6</strain>
    </source>
</reference>
<dbReference type="Gene3D" id="2.130.10.10">
    <property type="entry name" value="YVTN repeat-like/Quinoprotein amine dehydrogenase"/>
    <property type="match status" value="2"/>
</dbReference>
<dbReference type="InterPro" id="IPR015943">
    <property type="entry name" value="WD40/YVTN_repeat-like_dom_sf"/>
</dbReference>
<dbReference type="RefSeq" id="WP_317064789.1">
    <property type="nucleotide sequence ID" value="NZ_WBKO01000001.1"/>
</dbReference>
<dbReference type="EMBL" id="WBKO01000001">
    <property type="protein sequence ID" value="MDV2481768.1"/>
    <property type="molecule type" value="Genomic_DNA"/>
</dbReference>
<proteinExistence type="predicted"/>
<keyword evidence="2" id="KW-0472">Membrane</keyword>
<accession>A0ABU3X136</accession>
<dbReference type="InterPro" id="IPR011047">
    <property type="entry name" value="Quinoprotein_ADH-like_sf"/>
</dbReference>
<evidence type="ECO:0000256" key="1">
    <source>
        <dbReference type="SAM" id="MobiDB-lite"/>
    </source>
</evidence>
<dbReference type="InterPro" id="IPR001680">
    <property type="entry name" value="WD40_rpt"/>
</dbReference>
<sequence length="415" mass="43351">MSSGEVTSTGSSAASPVDPGIVRAMSAGCRTRRLPAARIVVPLLLLCCLAPIVFGTASAAGEEYAPLWEKGMSGVVSSVAVTPDGSLIVAGAGTRVYLLDREGTVLWQMPAGSGVNGVAISPDGSHIGVAADKLYLYNREGDLIWTEKTGYVYWGVALSSNGTYVAAACDNGAVFIFDQDKKTLWDYDMGTDSYGIAISDNGRKIVVGCDNQGVYYLNSRDGESWSYGTGKAVKSVSLTPDGRFVVAGSLDRCVYLSTGEGEHLWKYPTENPVLGTALTNEANEVFAASGRTVHVIGRSGASLQKISIPGRAESVAVTPDGSLLLIGGGEGDRSLHLYTRDAALLESAGWEEETGSDETGGNVTAHAAPAGEEREPVAGPGAPVRDEERSAVSMVAGWVENVLSLLFKPQEGFIA</sequence>
<dbReference type="PANTHER" id="PTHR47197">
    <property type="entry name" value="PROTEIN NIRF"/>
    <property type="match status" value="1"/>
</dbReference>